<accession>A0A482WSH9</accession>
<evidence type="ECO:0000256" key="1">
    <source>
        <dbReference type="SAM" id="MobiDB-lite"/>
    </source>
</evidence>
<feature type="compositionally biased region" description="Basic residues" evidence="1">
    <location>
        <begin position="370"/>
        <end position="380"/>
    </location>
</feature>
<feature type="region of interest" description="Disordered" evidence="1">
    <location>
        <begin position="367"/>
        <end position="463"/>
    </location>
</feature>
<gene>
    <name evidence="3" type="ORF">LSTR_LSTR008538</name>
</gene>
<evidence type="ECO:0000313" key="3">
    <source>
        <dbReference type="EMBL" id="RZF36212.1"/>
    </source>
</evidence>
<feature type="compositionally biased region" description="Basic and acidic residues" evidence="1">
    <location>
        <begin position="422"/>
        <end position="446"/>
    </location>
</feature>
<organism evidence="3 4">
    <name type="scientific">Laodelphax striatellus</name>
    <name type="common">Small brown planthopper</name>
    <name type="synonym">Delphax striatella</name>
    <dbReference type="NCBI Taxonomy" id="195883"/>
    <lineage>
        <taxon>Eukaryota</taxon>
        <taxon>Metazoa</taxon>
        <taxon>Ecdysozoa</taxon>
        <taxon>Arthropoda</taxon>
        <taxon>Hexapoda</taxon>
        <taxon>Insecta</taxon>
        <taxon>Pterygota</taxon>
        <taxon>Neoptera</taxon>
        <taxon>Paraneoptera</taxon>
        <taxon>Hemiptera</taxon>
        <taxon>Auchenorrhyncha</taxon>
        <taxon>Fulgoroidea</taxon>
        <taxon>Delphacidae</taxon>
        <taxon>Criomorphinae</taxon>
        <taxon>Laodelphax</taxon>
    </lineage>
</organism>
<feature type="compositionally biased region" description="Basic and acidic residues" evidence="1">
    <location>
        <begin position="551"/>
        <end position="563"/>
    </location>
</feature>
<feature type="compositionally biased region" description="Basic residues" evidence="1">
    <location>
        <begin position="513"/>
        <end position="532"/>
    </location>
</feature>
<dbReference type="EMBL" id="QKKF02026813">
    <property type="protein sequence ID" value="RZF36212.1"/>
    <property type="molecule type" value="Genomic_DNA"/>
</dbReference>
<feature type="region of interest" description="Disordered" evidence="1">
    <location>
        <begin position="305"/>
        <end position="328"/>
    </location>
</feature>
<dbReference type="InParanoid" id="A0A482WSH9"/>
<dbReference type="Proteomes" id="UP000291343">
    <property type="component" value="Unassembled WGS sequence"/>
</dbReference>
<dbReference type="AlphaFoldDB" id="A0A482WSH9"/>
<keyword evidence="4" id="KW-1185">Reference proteome</keyword>
<feature type="region of interest" description="Disordered" evidence="1">
    <location>
        <begin position="237"/>
        <end position="260"/>
    </location>
</feature>
<feature type="compositionally biased region" description="Polar residues" evidence="1">
    <location>
        <begin position="23"/>
        <end position="41"/>
    </location>
</feature>
<name>A0A482WSH9_LAOST</name>
<feature type="region of interest" description="Disordered" evidence="1">
    <location>
        <begin position="479"/>
        <end position="573"/>
    </location>
</feature>
<protein>
    <submittedName>
        <fullName evidence="3">Uncharacterized protein</fullName>
    </submittedName>
</protein>
<dbReference type="InterPro" id="IPR031959">
    <property type="entry name" value="DUF4779"/>
</dbReference>
<dbReference type="OrthoDB" id="6636886at2759"/>
<feature type="compositionally biased region" description="Pro residues" evidence="1">
    <location>
        <begin position="311"/>
        <end position="326"/>
    </location>
</feature>
<dbReference type="Pfam" id="PF16009">
    <property type="entry name" value="DUF4779"/>
    <property type="match status" value="1"/>
</dbReference>
<feature type="compositionally biased region" description="Basic residues" evidence="1">
    <location>
        <begin position="447"/>
        <end position="463"/>
    </location>
</feature>
<feature type="compositionally biased region" description="Polar residues" evidence="1">
    <location>
        <begin position="54"/>
        <end position="63"/>
    </location>
</feature>
<feature type="signal peptide" evidence="2">
    <location>
        <begin position="1"/>
        <end position="19"/>
    </location>
</feature>
<feature type="compositionally biased region" description="Basic and acidic residues" evidence="1">
    <location>
        <begin position="533"/>
        <end position="545"/>
    </location>
</feature>
<proteinExistence type="predicted"/>
<feature type="compositionally biased region" description="Basic and acidic residues" evidence="1">
    <location>
        <begin position="381"/>
        <end position="411"/>
    </location>
</feature>
<feature type="region of interest" description="Disordered" evidence="1">
    <location>
        <begin position="23"/>
        <end position="77"/>
    </location>
</feature>
<evidence type="ECO:0000256" key="2">
    <source>
        <dbReference type="SAM" id="SignalP"/>
    </source>
</evidence>
<evidence type="ECO:0000313" key="4">
    <source>
        <dbReference type="Proteomes" id="UP000291343"/>
    </source>
</evidence>
<comment type="caution">
    <text evidence="3">The sequence shown here is derived from an EMBL/GenBank/DDBJ whole genome shotgun (WGS) entry which is preliminary data.</text>
</comment>
<keyword evidence="2" id="KW-0732">Signal</keyword>
<reference evidence="3 4" key="1">
    <citation type="journal article" date="2017" name="Gigascience">
        <title>Genome sequence of the small brown planthopper, Laodelphax striatellus.</title>
        <authorList>
            <person name="Zhu J."/>
            <person name="Jiang F."/>
            <person name="Wang X."/>
            <person name="Yang P."/>
            <person name="Bao Y."/>
            <person name="Zhao W."/>
            <person name="Wang W."/>
            <person name="Lu H."/>
            <person name="Wang Q."/>
            <person name="Cui N."/>
            <person name="Li J."/>
            <person name="Chen X."/>
            <person name="Luo L."/>
            <person name="Yu J."/>
            <person name="Kang L."/>
            <person name="Cui F."/>
        </authorList>
    </citation>
    <scope>NUCLEOTIDE SEQUENCE [LARGE SCALE GENOMIC DNA]</scope>
    <source>
        <strain evidence="3">Lst14</strain>
    </source>
</reference>
<feature type="chain" id="PRO_5019758190" evidence="2">
    <location>
        <begin position="20"/>
        <end position="573"/>
    </location>
</feature>
<sequence>MFLDKLVFVLLLIFGSATSIVNRNPQPRQKYQNEAHSSSTAAPECCVPEETPQESKTTSIRPSDNQKRAIETGSSHVAPVHEEAVMGDDPRSVTYTLYSTPSGIDDYNLESPVIAADEDGDVGYNNYGGSGYGYSTAPAQQSYSSHPQTGGVEVLERYTKEHVQEPVQKKIVITKSNYLPSPTTATYYQQGGESDSGGYKAFQAPHTNQNMKYVVINKQPKRTAKYQKEYSAKKKIRFPDDSHSQYKETMTEGGESSSYNRGVSYRKAYKQPHGSANEQLANEYEDENAGVNPRYVPEVTQVTITEDDDPPSLPPPPPLPTVPRSPPEVIDKISEEPIERSGTYIVSGNIDDGLLPEEDGYGVEYEKEKGKHYKEAHKVKKGEQSEKDYKKKEHYKKAEEKKHGEKHDKGSGSESKGGKKHHVDEGKKFSEGHAAEKDKKSKDFFHKKGHHKGHKKSGYHRVHHKDEFKKDEHFFDEEHDTGEQAAHGHTGKEHAQKHGHKEKGGHHDSKYHEAHHKKHGGHDHGHSYHKQAGHNEHAGHQSHHDHASKHASKEGHKEAEKHGHQGAHAGHYI</sequence>
<feature type="compositionally biased region" description="Basic and acidic residues" evidence="1">
    <location>
        <begin position="237"/>
        <end position="250"/>
    </location>
</feature>